<keyword evidence="4 5" id="KW-0472">Membrane</keyword>
<evidence type="ECO:0000256" key="5">
    <source>
        <dbReference type="SAM" id="Phobius"/>
    </source>
</evidence>
<keyword evidence="7" id="KW-1185">Reference proteome</keyword>
<evidence type="ECO:0000256" key="4">
    <source>
        <dbReference type="ARBA" id="ARBA00023136"/>
    </source>
</evidence>
<organism evidence="6 7">
    <name type="scientific">Blastocystis sp. subtype 1 (strain ATCC 50177 / NandII)</name>
    <dbReference type="NCBI Taxonomy" id="478820"/>
    <lineage>
        <taxon>Eukaryota</taxon>
        <taxon>Sar</taxon>
        <taxon>Stramenopiles</taxon>
        <taxon>Bigyra</taxon>
        <taxon>Opalozoa</taxon>
        <taxon>Opalinata</taxon>
        <taxon>Blastocystidae</taxon>
        <taxon>Blastocystis</taxon>
    </lineage>
</organism>
<dbReference type="InterPro" id="IPR037185">
    <property type="entry name" value="EmrE-like"/>
</dbReference>
<accession>A0A196SFB1</accession>
<keyword evidence="2 5" id="KW-0812">Transmembrane</keyword>
<feature type="transmembrane region" description="Helical" evidence="5">
    <location>
        <begin position="265"/>
        <end position="285"/>
    </location>
</feature>
<comment type="subcellular location">
    <subcellularLocation>
        <location evidence="1">Membrane</location>
        <topology evidence="1">Multi-pass membrane protein</topology>
    </subcellularLocation>
</comment>
<sequence>MLEKMGMKTFSLGLLIFMNTAQVIFMRYARTCSTEKYESTTAVVLGEIMKIVMSFFLMVFENGSLSKANKMITTQAKENKREVLLQAVPALLYTVQNVAMYVAISNLDAGLFQICTRMKILITALLSVLFLGKQLRALQWISLFILVLGVVIVKGTKSSGTPAPNMNFFVGFIAVIISSLSSGFAGVFMEKMFKDKKLTVWNRNFWLAIWSMLVGMATLLFKDYHFIFPSVFFKNYNIYAWIAVFLLAVGGLVIGLVLKYADNILKAFAGSASILISTVLSVFIFHTHLTSNFVIGGTLVMIAVVLYSYGGRKVEYKPRYFSSTHATMRVAQGVVGSVVDKGSLRQYLPYLIQGVRHGFQDLGVKSIEDLKEQRADGRLRCEVRSSSAQVEGGIHNLHSYEKRLF</sequence>
<dbReference type="AlphaFoldDB" id="A0A196SFB1"/>
<dbReference type="GO" id="GO:0003824">
    <property type="term" value="F:catalytic activity"/>
    <property type="evidence" value="ECO:0007669"/>
    <property type="project" value="InterPro"/>
</dbReference>
<feature type="transmembrane region" description="Helical" evidence="5">
    <location>
        <begin position="168"/>
        <end position="188"/>
    </location>
</feature>
<evidence type="ECO:0000313" key="6">
    <source>
        <dbReference type="EMBL" id="OAO15693.1"/>
    </source>
</evidence>
<dbReference type="Pfam" id="PF04142">
    <property type="entry name" value="Nuc_sug_transp"/>
    <property type="match status" value="1"/>
</dbReference>
<dbReference type="EMBL" id="LXWW01000123">
    <property type="protein sequence ID" value="OAO15693.1"/>
    <property type="molecule type" value="Genomic_DNA"/>
</dbReference>
<evidence type="ECO:0000256" key="1">
    <source>
        <dbReference type="ARBA" id="ARBA00004141"/>
    </source>
</evidence>
<dbReference type="OrthoDB" id="408493at2759"/>
<dbReference type="InterPro" id="IPR013785">
    <property type="entry name" value="Aldolase_TIM"/>
</dbReference>
<feature type="transmembrane region" description="Helical" evidence="5">
    <location>
        <begin position="110"/>
        <end position="131"/>
    </location>
</feature>
<dbReference type="Proteomes" id="UP000078348">
    <property type="component" value="Unassembled WGS sequence"/>
</dbReference>
<dbReference type="STRING" id="478820.A0A196SFB1"/>
<dbReference type="GO" id="GO:0000139">
    <property type="term" value="C:Golgi membrane"/>
    <property type="evidence" value="ECO:0007669"/>
    <property type="project" value="InterPro"/>
</dbReference>
<dbReference type="InterPro" id="IPR007271">
    <property type="entry name" value="Nuc_sug_transpt"/>
</dbReference>
<keyword evidence="3 5" id="KW-1133">Transmembrane helix</keyword>
<dbReference type="SMART" id="SM01240">
    <property type="entry name" value="IMPDH"/>
    <property type="match status" value="1"/>
</dbReference>
<dbReference type="SUPFAM" id="SSF51412">
    <property type="entry name" value="Inosine monophosphate dehydrogenase (IMPDH)"/>
    <property type="match status" value="1"/>
</dbReference>
<gene>
    <name evidence="6" type="ORF">AV274_2592</name>
</gene>
<evidence type="ECO:0000313" key="7">
    <source>
        <dbReference type="Proteomes" id="UP000078348"/>
    </source>
</evidence>
<evidence type="ECO:0000256" key="2">
    <source>
        <dbReference type="ARBA" id="ARBA00022692"/>
    </source>
</evidence>
<proteinExistence type="predicted"/>
<feature type="transmembrane region" description="Helical" evidence="5">
    <location>
        <begin position="291"/>
        <end position="309"/>
    </location>
</feature>
<dbReference type="NCBIfam" id="TIGR00803">
    <property type="entry name" value="nst"/>
    <property type="match status" value="1"/>
</dbReference>
<comment type="caution">
    <text evidence="6">The sequence shown here is derived from an EMBL/GenBank/DDBJ whole genome shotgun (WGS) entry which is preliminary data.</text>
</comment>
<evidence type="ECO:0000256" key="3">
    <source>
        <dbReference type="ARBA" id="ARBA00022989"/>
    </source>
</evidence>
<feature type="transmembrane region" description="Helical" evidence="5">
    <location>
        <begin position="83"/>
        <end position="104"/>
    </location>
</feature>
<dbReference type="GO" id="GO:0015165">
    <property type="term" value="F:pyrimidine nucleotide-sugar transmembrane transporter activity"/>
    <property type="evidence" value="ECO:0007669"/>
    <property type="project" value="InterPro"/>
</dbReference>
<dbReference type="PANTHER" id="PTHR10231">
    <property type="entry name" value="NUCLEOTIDE-SUGAR TRANSMEMBRANE TRANSPORTER"/>
    <property type="match status" value="1"/>
</dbReference>
<protein>
    <submittedName>
        <fullName evidence="6">UDP-N-acetylglucosamine transporter</fullName>
    </submittedName>
</protein>
<feature type="transmembrane region" description="Helical" evidence="5">
    <location>
        <begin position="200"/>
        <end position="218"/>
    </location>
</feature>
<feature type="transmembrane region" description="Helical" evidence="5">
    <location>
        <begin position="238"/>
        <end position="258"/>
    </location>
</feature>
<dbReference type="Gene3D" id="3.20.20.70">
    <property type="entry name" value="Aldolase class I"/>
    <property type="match status" value="1"/>
</dbReference>
<feature type="transmembrane region" description="Helical" evidence="5">
    <location>
        <begin position="138"/>
        <end position="156"/>
    </location>
</feature>
<dbReference type="SUPFAM" id="SSF103481">
    <property type="entry name" value="Multidrug resistance efflux transporter EmrE"/>
    <property type="match status" value="1"/>
</dbReference>
<name>A0A196SFB1_BLAHN</name>
<feature type="transmembrane region" description="Helical" evidence="5">
    <location>
        <begin position="39"/>
        <end position="62"/>
    </location>
</feature>
<reference evidence="6 7" key="1">
    <citation type="submission" date="2016-05" db="EMBL/GenBank/DDBJ databases">
        <title>Nuclear genome of Blastocystis sp. subtype 1 NandII.</title>
        <authorList>
            <person name="Gentekaki E."/>
            <person name="Curtis B."/>
            <person name="Stairs C."/>
            <person name="Eme L."/>
            <person name="Herman E."/>
            <person name="Klimes V."/>
            <person name="Arias M.C."/>
            <person name="Elias M."/>
            <person name="Hilliou F."/>
            <person name="Klute M."/>
            <person name="Malik S.-B."/>
            <person name="Pightling A."/>
            <person name="Rachubinski R."/>
            <person name="Salas D."/>
            <person name="Schlacht A."/>
            <person name="Suga H."/>
            <person name="Archibald J."/>
            <person name="Ball S.G."/>
            <person name="Clark G."/>
            <person name="Dacks J."/>
            <person name="Van Der Giezen M."/>
            <person name="Tsaousis A."/>
            <person name="Roger A."/>
        </authorList>
    </citation>
    <scope>NUCLEOTIDE SEQUENCE [LARGE SCALE GENOMIC DNA]</scope>
    <source>
        <strain evidence="7">ATCC 50177 / NandII</strain>
    </source>
</reference>